<evidence type="ECO:0000256" key="1">
    <source>
        <dbReference type="SAM" id="MobiDB-lite"/>
    </source>
</evidence>
<gene>
    <name evidence="2" type="ORF">IPV69_23675</name>
</gene>
<organism evidence="2 3">
    <name type="scientific">Humisphaera borealis</name>
    <dbReference type="NCBI Taxonomy" id="2807512"/>
    <lineage>
        <taxon>Bacteria</taxon>
        <taxon>Pseudomonadati</taxon>
        <taxon>Planctomycetota</taxon>
        <taxon>Phycisphaerae</taxon>
        <taxon>Tepidisphaerales</taxon>
        <taxon>Tepidisphaeraceae</taxon>
        <taxon>Humisphaera</taxon>
    </lineage>
</organism>
<dbReference type="EMBL" id="CP063458">
    <property type="protein sequence ID" value="QOV89179.1"/>
    <property type="molecule type" value="Genomic_DNA"/>
</dbReference>
<feature type="compositionally biased region" description="Gly residues" evidence="1">
    <location>
        <begin position="596"/>
        <end position="641"/>
    </location>
</feature>
<feature type="region of interest" description="Disordered" evidence="1">
    <location>
        <begin position="23"/>
        <end position="91"/>
    </location>
</feature>
<protein>
    <submittedName>
        <fullName evidence="2">Uncharacterized protein</fullName>
    </submittedName>
</protein>
<dbReference type="KEGG" id="hbs:IPV69_23675"/>
<feature type="compositionally biased region" description="Basic and acidic residues" evidence="1">
    <location>
        <begin position="27"/>
        <end position="40"/>
    </location>
</feature>
<dbReference type="AlphaFoldDB" id="A0A7M2WUR3"/>
<name>A0A7M2WUR3_9BACT</name>
<keyword evidence="3" id="KW-1185">Reference proteome</keyword>
<evidence type="ECO:0000313" key="3">
    <source>
        <dbReference type="Proteomes" id="UP000593765"/>
    </source>
</evidence>
<dbReference type="Proteomes" id="UP000593765">
    <property type="component" value="Chromosome"/>
</dbReference>
<evidence type="ECO:0000313" key="2">
    <source>
        <dbReference type="EMBL" id="QOV89179.1"/>
    </source>
</evidence>
<reference evidence="2 3" key="1">
    <citation type="submission" date="2020-10" db="EMBL/GenBank/DDBJ databases">
        <title>Wide distribution of Phycisphaera-like planctomycetes from WD2101 soil group in peatlands and genome analysis of the first cultivated representative.</title>
        <authorList>
            <person name="Dedysh S.N."/>
            <person name="Beletsky A.V."/>
            <person name="Ivanova A."/>
            <person name="Kulichevskaya I.S."/>
            <person name="Suzina N.E."/>
            <person name="Philippov D.A."/>
            <person name="Rakitin A.L."/>
            <person name="Mardanov A.V."/>
            <person name="Ravin N.V."/>
        </authorList>
    </citation>
    <scope>NUCLEOTIDE SEQUENCE [LARGE SCALE GENOMIC DNA]</scope>
    <source>
        <strain evidence="2 3">M1803</strain>
    </source>
</reference>
<proteinExistence type="predicted"/>
<dbReference type="RefSeq" id="WP_206292202.1">
    <property type="nucleotide sequence ID" value="NZ_CP063458.1"/>
</dbReference>
<sequence>MSRRFQSTLITAVLAAVPLGCATSEEPAPRKRPGMEEGVYRKSAYVEPPPGSVAKDIPLYDYGGRDPRLPADPRQTPAPQGQANDGPPPIDTTGIRLGELPSVRKVTVNPQHWQNAMTAIEARIDAPDLKDNARQGMAALAPRVARALIDYKGETAIVTVAVYRDPNPSTRPATNPATNPTTNPATAPATQPVYKHAAVAIAFEGFAGQLDPSFIPRVLSDQPRTPDDGREPIDFSLVLDRQATSYVFYQLTRDGLMAGQVSHEDLRRELADAADKAAPATRPATGPNAPRAADVGGTYVPAPSGGGIAYDTGEAYSSESWTTYRYGGYVYRGPDYYWGNGADPYLYDLYGCRWGSPYYVTRSGYYYNDYYYGSGFWYGSGYYGYYGNGHHHHHNDGHNNNGGNNGNGRPPVVVADRSTRGRVPWGNAPIVSASNPPTSANNGPTPLVIAAQPSGTPVRPAPTVTGRPMRAPTEFVGPRSLNRADANTPAAASFRRADGSVLVVPSDSSASGGNAPSAVDGKSAPVIVPTRRSSSGYVAPSGTYSPPAERPSARGSSASERINSAPRLGPASNGQRDFVGPRTGGESSGARSISGNDGGGRSSGGGDGGGGRGNGGGGGGDGGGSKGGGGGSKGSDGGGGRSDGRNR</sequence>
<feature type="region of interest" description="Disordered" evidence="1">
    <location>
        <begin position="451"/>
        <end position="647"/>
    </location>
</feature>
<accession>A0A7M2WUR3</accession>